<keyword evidence="7" id="KW-0812">Transmembrane</keyword>
<dbReference type="InterPro" id="IPR047132">
    <property type="entry name" value="Olfact_rcpt_6C-like"/>
</dbReference>
<dbReference type="PANTHER" id="PTHR26454">
    <property type="entry name" value="OLFACTORY RECEPTOR"/>
    <property type="match status" value="1"/>
</dbReference>
<keyword evidence="5" id="KW-0297">G-protein coupled receptor</keyword>
<dbReference type="GO" id="GO:0004984">
    <property type="term" value="F:olfactory receptor activity"/>
    <property type="evidence" value="ECO:0007669"/>
    <property type="project" value="TreeGrafter"/>
</dbReference>
<evidence type="ECO:0000313" key="8">
    <source>
        <dbReference type="EMBL" id="KAB1255084.1"/>
    </source>
</evidence>
<keyword evidence="5" id="KW-0807">Transducer</keyword>
<sequence>MVDGTDLIICAVLTLNMTLTCVVLSYTYIIKTIFSLGLNLELYDSNVVDYFVSDAAFLLKISSSETCLIEQMVIACAVLTFVMTLDMNEVVQQYEFDIHLQKVVTIVAGA</sequence>
<dbReference type="PANTHER" id="PTHR26454:SF78">
    <property type="entry name" value="OLFACTORY RECEPTOR"/>
    <property type="match status" value="1"/>
</dbReference>
<name>A0A5N4C9M5_CAMDR</name>
<protein>
    <submittedName>
        <fullName evidence="8">Olfactory receptor 6C68</fullName>
    </submittedName>
</protein>
<evidence type="ECO:0000256" key="6">
    <source>
        <dbReference type="ARBA" id="ARBA00023170"/>
    </source>
</evidence>
<dbReference type="AlphaFoldDB" id="A0A5N4C9M5"/>
<dbReference type="Proteomes" id="UP000299084">
    <property type="component" value="Unassembled WGS sequence"/>
</dbReference>
<keyword evidence="2" id="KW-1003">Cell membrane</keyword>
<keyword evidence="9" id="KW-1185">Reference proteome</keyword>
<dbReference type="EMBL" id="JWIN03000033">
    <property type="protein sequence ID" value="KAB1255084.1"/>
    <property type="molecule type" value="Genomic_DNA"/>
</dbReference>
<keyword evidence="7" id="KW-1133">Transmembrane helix</keyword>
<evidence type="ECO:0000313" key="9">
    <source>
        <dbReference type="Proteomes" id="UP000299084"/>
    </source>
</evidence>
<comment type="subcellular location">
    <subcellularLocation>
        <location evidence="1">Cell membrane</location>
        <topology evidence="1">Multi-pass membrane protein</topology>
    </subcellularLocation>
</comment>
<keyword evidence="3" id="KW-0716">Sensory transduction</keyword>
<proteinExistence type="predicted"/>
<evidence type="ECO:0000256" key="4">
    <source>
        <dbReference type="ARBA" id="ARBA00022725"/>
    </source>
</evidence>
<accession>A0A5N4C9M5</accession>
<evidence type="ECO:0000256" key="7">
    <source>
        <dbReference type="SAM" id="Phobius"/>
    </source>
</evidence>
<evidence type="ECO:0000256" key="3">
    <source>
        <dbReference type="ARBA" id="ARBA00022606"/>
    </source>
</evidence>
<keyword evidence="6 8" id="KW-0675">Receptor</keyword>
<feature type="transmembrane region" description="Helical" evidence="7">
    <location>
        <begin position="6"/>
        <end position="29"/>
    </location>
</feature>
<keyword evidence="4" id="KW-0552">Olfaction</keyword>
<dbReference type="GO" id="GO:0004930">
    <property type="term" value="F:G protein-coupled receptor activity"/>
    <property type="evidence" value="ECO:0007669"/>
    <property type="project" value="UniProtKB-KW"/>
</dbReference>
<comment type="caution">
    <text evidence="8">The sequence shown here is derived from an EMBL/GenBank/DDBJ whole genome shotgun (WGS) entry which is preliminary data.</text>
</comment>
<reference evidence="8 9" key="1">
    <citation type="journal article" date="2019" name="Mol. Ecol. Resour.">
        <title>Improving Illumina assemblies with Hi-C and long reads: an example with the North African dromedary.</title>
        <authorList>
            <person name="Elbers J.P."/>
            <person name="Rogers M.F."/>
            <person name="Perelman P.L."/>
            <person name="Proskuryakova A.A."/>
            <person name="Serdyukova N.A."/>
            <person name="Johnson W.E."/>
            <person name="Horin P."/>
            <person name="Corander J."/>
            <person name="Murphy D."/>
            <person name="Burger P.A."/>
        </authorList>
    </citation>
    <scope>NUCLEOTIDE SEQUENCE [LARGE SCALE GENOMIC DNA]</scope>
    <source>
        <strain evidence="8">Drom800</strain>
        <tissue evidence="8">Blood</tissue>
    </source>
</reference>
<keyword evidence="7" id="KW-0472">Membrane</keyword>
<evidence type="ECO:0000256" key="1">
    <source>
        <dbReference type="ARBA" id="ARBA00004651"/>
    </source>
</evidence>
<organism evidence="8 9">
    <name type="scientific">Camelus dromedarius</name>
    <name type="common">Dromedary</name>
    <name type="synonym">Arabian camel</name>
    <dbReference type="NCBI Taxonomy" id="9838"/>
    <lineage>
        <taxon>Eukaryota</taxon>
        <taxon>Metazoa</taxon>
        <taxon>Chordata</taxon>
        <taxon>Craniata</taxon>
        <taxon>Vertebrata</taxon>
        <taxon>Euteleostomi</taxon>
        <taxon>Mammalia</taxon>
        <taxon>Eutheria</taxon>
        <taxon>Laurasiatheria</taxon>
        <taxon>Artiodactyla</taxon>
        <taxon>Tylopoda</taxon>
        <taxon>Camelidae</taxon>
        <taxon>Camelus</taxon>
    </lineage>
</organism>
<gene>
    <name evidence="8" type="ORF">Cadr_000029055</name>
</gene>
<dbReference type="GO" id="GO:0005886">
    <property type="term" value="C:plasma membrane"/>
    <property type="evidence" value="ECO:0007669"/>
    <property type="project" value="UniProtKB-SubCell"/>
</dbReference>
<evidence type="ECO:0000256" key="2">
    <source>
        <dbReference type="ARBA" id="ARBA00022475"/>
    </source>
</evidence>
<evidence type="ECO:0000256" key="5">
    <source>
        <dbReference type="ARBA" id="ARBA00023040"/>
    </source>
</evidence>